<feature type="transmembrane region" description="Helical" evidence="7">
    <location>
        <begin position="805"/>
        <end position="824"/>
    </location>
</feature>
<keyword evidence="2" id="KW-1003">Cell membrane</keyword>
<evidence type="ECO:0000256" key="4">
    <source>
        <dbReference type="ARBA" id="ARBA00022989"/>
    </source>
</evidence>
<feature type="region of interest" description="Disordered" evidence="6">
    <location>
        <begin position="177"/>
        <end position="197"/>
    </location>
</feature>
<feature type="transmembrane region" description="Helical" evidence="7">
    <location>
        <begin position="766"/>
        <end position="784"/>
    </location>
</feature>
<feature type="transmembrane region" description="Helical" evidence="7">
    <location>
        <begin position="18"/>
        <end position="35"/>
    </location>
</feature>
<feature type="transmembrane region" description="Helical" evidence="7">
    <location>
        <begin position="319"/>
        <end position="343"/>
    </location>
</feature>
<feature type="transmembrane region" description="Helical" evidence="7">
    <location>
        <begin position="293"/>
        <end position="312"/>
    </location>
</feature>
<feature type="transmembrane region" description="Helical" evidence="7">
    <location>
        <begin position="390"/>
        <end position="410"/>
    </location>
</feature>
<evidence type="ECO:0000256" key="2">
    <source>
        <dbReference type="ARBA" id="ARBA00022475"/>
    </source>
</evidence>
<keyword evidence="4 7" id="KW-1133">Transmembrane helix</keyword>
<evidence type="ECO:0000313" key="10">
    <source>
        <dbReference type="Proteomes" id="UP000075604"/>
    </source>
</evidence>
<dbReference type="GO" id="GO:0005886">
    <property type="term" value="C:plasma membrane"/>
    <property type="evidence" value="ECO:0007669"/>
    <property type="project" value="UniProtKB-SubCell"/>
</dbReference>
<proteinExistence type="predicted"/>
<feature type="compositionally biased region" description="Gly residues" evidence="6">
    <location>
        <begin position="177"/>
        <end position="191"/>
    </location>
</feature>
<keyword evidence="5 7" id="KW-0472">Membrane</keyword>
<feature type="transmembrane region" description="Helical" evidence="7">
    <location>
        <begin position="740"/>
        <end position="760"/>
    </location>
</feature>
<evidence type="ECO:0000256" key="7">
    <source>
        <dbReference type="SAM" id="Phobius"/>
    </source>
</evidence>
<feature type="transmembrane region" description="Helical" evidence="7">
    <location>
        <begin position="716"/>
        <end position="733"/>
    </location>
</feature>
<dbReference type="SUPFAM" id="SSF82866">
    <property type="entry name" value="Multidrug efflux transporter AcrB transmembrane domain"/>
    <property type="match status" value="2"/>
</dbReference>
<dbReference type="InterPro" id="IPR050545">
    <property type="entry name" value="Mycobact_MmpL"/>
</dbReference>
<evidence type="ECO:0000256" key="5">
    <source>
        <dbReference type="ARBA" id="ARBA00023136"/>
    </source>
</evidence>
<dbReference type="AlphaFoldDB" id="A0A150PZ66"/>
<evidence type="ECO:0000313" key="9">
    <source>
        <dbReference type="EMBL" id="KYF61075.1"/>
    </source>
</evidence>
<dbReference type="Gene3D" id="1.20.1640.10">
    <property type="entry name" value="Multidrug efflux transporter AcrB transmembrane domain"/>
    <property type="match status" value="2"/>
</dbReference>
<feature type="transmembrane region" description="Helical" evidence="7">
    <location>
        <begin position="422"/>
        <end position="445"/>
    </location>
</feature>
<dbReference type="PANTHER" id="PTHR33406">
    <property type="entry name" value="MEMBRANE PROTEIN MJ1562-RELATED"/>
    <property type="match status" value="1"/>
</dbReference>
<feature type="transmembrane region" description="Helical" evidence="7">
    <location>
        <begin position="349"/>
        <end position="369"/>
    </location>
</feature>
<comment type="caution">
    <text evidence="9">The sequence shown here is derived from an EMBL/GenBank/DDBJ whole genome shotgun (WGS) entry which is preliminary data.</text>
</comment>
<evidence type="ECO:0000256" key="1">
    <source>
        <dbReference type="ARBA" id="ARBA00004651"/>
    </source>
</evidence>
<dbReference type="EMBL" id="JELX01000837">
    <property type="protein sequence ID" value="KYF61075.1"/>
    <property type="molecule type" value="Genomic_DNA"/>
</dbReference>
<evidence type="ECO:0000256" key="3">
    <source>
        <dbReference type="ARBA" id="ARBA00022692"/>
    </source>
</evidence>
<gene>
    <name evidence="9" type="ORF">BE04_00810</name>
</gene>
<feature type="domain" description="Membrane transport protein MMPL" evidence="8">
    <location>
        <begin position="223"/>
        <end position="484"/>
    </location>
</feature>
<protein>
    <submittedName>
        <fullName evidence="9">RND transporter</fullName>
    </submittedName>
</protein>
<reference evidence="9 10" key="1">
    <citation type="submission" date="2014-02" db="EMBL/GenBank/DDBJ databases">
        <title>The small core and large imbalanced accessory genome model reveals a collaborative survival strategy of Sorangium cellulosum strains in nature.</title>
        <authorList>
            <person name="Han K."/>
            <person name="Peng R."/>
            <person name="Blom J."/>
            <person name="Li Y.-Z."/>
        </authorList>
    </citation>
    <scope>NUCLEOTIDE SEQUENCE [LARGE SCALE GENOMIC DNA]</scope>
    <source>
        <strain evidence="9 10">So0157-18</strain>
    </source>
</reference>
<sequence>MLLRMIGALVDFSGRRPWLVIGLAIAAMAGLWGYASRLELRTELRELLPSDSPAFMAYERQAKRVDGGAQLIVIAESPDRGANERFIDALSEQLEEPLRHHAARAACLAACADDACRSACGPASLIRYVETGTKDVRRFFDENKWLYAGVRELEQADEAIELELALRSGLIEDLDAGEGGGASGAESGGQAAGAPAKKGLSLDDTWAELQRRLKKIDEFPSGYFSTPDGRMVAIRIVSRSAGMGDRSAAQLLDEVTALVGRLEPAKFHPAMQVGYAGDIPNAIAEQRSLVSEAVWATVIALVLILGGVALYYRSPWSLIVIALPTAFGASAGYAFATATYGYVNTVGAFLGAIIVGNGVNYPIVLLSRYRDFRARGMAADEARREAVVNAFRAELVGACVAAIAYGSLTITHFRGFSQFGTIGFVGMLMVWASIVPLVPATLVAIERIQARLPRWLRDPAPRLSDEGTAGPGARLLARVTRRWPVVVLAVAPLILILSAWKLPAYVKDPWEYNFARLGSKSSREKGAGSWSLKASEVFGGKMNVAGAMMLADTPEQVPAIKAQILANDAKDPEGKLVADVATIADVLPGSPEEQRQKIEILGRIRDRLTPRVLKSLSPEDRERAQQMRPPESLRVITPHDLPDLIRRRFEENNGVVGTVFYVKYKNNVSFSNGKNLLRMANTTGNVVLPDGTHVVTASRPTVFAEMIRSMERDGPLATAASFLAVTGVVVLATGSLMGSVSVLSALVLGVLGTAVAMAMLDVKINFLNFIALPITFGIGCEYPFNVFDRARLLGGDVALALKRSAGPVALCSYTTVLGYGSLVFADNQALNSFGWVAVSGEIACVASALLFLPALLHVMSRSGALQRAWKGGLLWRGSQHS</sequence>
<dbReference type="PANTHER" id="PTHR33406:SF13">
    <property type="entry name" value="MEMBRANE PROTEIN YDFJ"/>
    <property type="match status" value="1"/>
</dbReference>
<organism evidence="9 10">
    <name type="scientific">Sorangium cellulosum</name>
    <name type="common">Polyangium cellulosum</name>
    <dbReference type="NCBI Taxonomy" id="56"/>
    <lineage>
        <taxon>Bacteria</taxon>
        <taxon>Pseudomonadati</taxon>
        <taxon>Myxococcota</taxon>
        <taxon>Polyangia</taxon>
        <taxon>Polyangiales</taxon>
        <taxon>Polyangiaceae</taxon>
        <taxon>Sorangium</taxon>
    </lineage>
</organism>
<dbReference type="Pfam" id="PF03176">
    <property type="entry name" value="MMPL"/>
    <property type="match status" value="1"/>
</dbReference>
<accession>A0A150PZ66</accession>
<evidence type="ECO:0000259" key="8">
    <source>
        <dbReference type="Pfam" id="PF03176"/>
    </source>
</evidence>
<evidence type="ECO:0000256" key="6">
    <source>
        <dbReference type="SAM" id="MobiDB-lite"/>
    </source>
</evidence>
<keyword evidence="3 7" id="KW-0812">Transmembrane</keyword>
<name>A0A150PZ66_SORCE</name>
<comment type="subcellular location">
    <subcellularLocation>
        <location evidence="1">Cell membrane</location>
        <topology evidence="1">Multi-pass membrane protein</topology>
    </subcellularLocation>
</comment>
<feature type="transmembrane region" description="Helical" evidence="7">
    <location>
        <begin position="836"/>
        <end position="858"/>
    </location>
</feature>
<feature type="transmembrane region" description="Helical" evidence="7">
    <location>
        <begin position="483"/>
        <end position="500"/>
    </location>
</feature>
<dbReference type="InterPro" id="IPR004869">
    <property type="entry name" value="MMPL_dom"/>
</dbReference>
<dbReference type="Proteomes" id="UP000075604">
    <property type="component" value="Unassembled WGS sequence"/>
</dbReference>